<dbReference type="InterPro" id="IPR035901">
    <property type="entry name" value="GIY-YIG_endonuc_sf"/>
</dbReference>
<dbReference type="InterPro" id="IPR001162">
    <property type="entry name" value="UvrC_RNase_H_dom"/>
</dbReference>
<feature type="domain" description="UVR" evidence="6">
    <location>
        <begin position="195"/>
        <end position="230"/>
    </location>
</feature>
<dbReference type="GO" id="GO:0009380">
    <property type="term" value="C:excinuclease repair complex"/>
    <property type="evidence" value="ECO:0007669"/>
    <property type="project" value="TreeGrafter"/>
</dbReference>
<gene>
    <name evidence="9" type="ORF">COT65_02280</name>
</gene>
<dbReference type="GO" id="GO:0009381">
    <property type="term" value="F:excinuclease ABC activity"/>
    <property type="evidence" value="ECO:0007669"/>
    <property type="project" value="InterPro"/>
</dbReference>
<dbReference type="Gene3D" id="3.40.1440.10">
    <property type="entry name" value="GIY-YIG endonuclease"/>
    <property type="match status" value="1"/>
</dbReference>
<dbReference type="InterPro" id="IPR047296">
    <property type="entry name" value="GIY-YIG_UvrC_Cho"/>
</dbReference>
<dbReference type="Pfam" id="PF01541">
    <property type="entry name" value="GIY-YIG"/>
    <property type="match status" value="1"/>
</dbReference>
<organism evidence="9 10">
    <name type="scientific">Candidatus Shapirobacteria bacterium CG09_land_8_20_14_0_10_47_13</name>
    <dbReference type="NCBI Taxonomy" id="1974481"/>
    <lineage>
        <taxon>Bacteria</taxon>
        <taxon>Candidatus Shapironibacteriota</taxon>
    </lineage>
</organism>
<evidence type="ECO:0000259" key="8">
    <source>
        <dbReference type="PROSITE" id="PS50165"/>
    </source>
</evidence>
<evidence type="ECO:0000313" key="10">
    <source>
        <dbReference type="Proteomes" id="UP000230033"/>
    </source>
</evidence>
<evidence type="ECO:0000256" key="1">
    <source>
        <dbReference type="ARBA" id="ARBA00022490"/>
    </source>
</evidence>
<keyword evidence="3" id="KW-0228">DNA excision</keyword>
<dbReference type="EMBL" id="PEZJ01000029">
    <property type="protein sequence ID" value="PIS13793.1"/>
    <property type="molecule type" value="Genomic_DNA"/>
</dbReference>
<keyword evidence="4" id="KW-0267">Excision nuclease</keyword>
<feature type="domain" description="GIY-YIG" evidence="7">
    <location>
        <begin position="11"/>
        <end position="89"/>
    </location>
</feature>
<dbReference type="PANTHER" id="PTHR30562">
    <property type="entry name" value="UVRC/OXIDOREDUCTASE"/>
    <property type="match status" value="1"/>
</dbReference>
<keyword evidence="1" id="KW-0963">Cytoplasm</keyword>
<dbReference type="InterPro" id="IPR036876">
    <property type="entry name" value="UVR_dom_sf"/>
</dbReference>
<dbReference type="PROSITE" id="PS50164">
    <property type="entry name" value="GIY_YIG"/>
    <property type="match status" value="1"/>
</dbReference>
<dbReference type="Gene3D" id="3.30.420.340">
    <property type="entry name" value="UvrC, RNAse H endonuclease domain"/>
    <property type="match status" value="1"/>
</dbReference>
<feature type="domain" description="UvrC family homology region profile" evidence="8">
    <location>
        <begin position="200"/>
        <end position="328"/>
    </location>
</feature>
<dbReference type="SUPFAM" id="SSF82771">
    <property type="entry name" value="GIY-YIG endonuclease"/>
    <property type="match status" value="1"/>
</dbReference>
<dbReference type="PROSITE" id="PS50165">
    <property type="entry name" value="UVRC"/>
    <property type="match status" value="1"/>
</dbReference>
<evidence type="ECO:0008006" key="11">
    <source>
        <dbReference type="Google" id="ProtNLM"/>
    </source>
</evidence>
<evidence type="ECO:0000256" key="5">
    <source>
        <dbReference type="ARBA" id="ARBA00023204"/>
    </source>
</evidence>
<accession>A0A2H0WME0</accession>
<evidence type="ECO:0000256" key="2">
    <source>
        <dbReference type="ARBA" id="ARBA00022763"/>
    </source>
</evidence>
<evidence type="ECO:0000259" key="6">
    <source>
        <dbReference type="PROSITE" id="PS50151"/>
    </source>
</evidence>
<dbReference type="CDD" id="cd10434">
    <property type="entry name" value="GIY-YIG_UvrC_Cho"/>
    <property type="match status" value="1"/>
</dbReference>
<dbReference type="GO" id="GO:0006289">
    <property type="term" value="P:nucleotide-excision repair"/>
    <property type="evidence" value="ECO:0007669"/>
    <property type="project" value="InterPro"/>
</dbReference>
<dbReference type="SUPFAM" id="SSF46600">
    <property type="entry name" value="C-terminal UvrC-binding domain of UvrB"/>
    <property type="match status" value="1"/>
</dbReference>
<dbReference type="InterPro" id="IPR001943">
    <property type="entry name" value="UVR_dom"/>
</dbReference>
<name>A0A2H0WME0_9BACT</name>
<keyword evidence="2" id="KW-0227">DNA damage</keyword>
<dbReference type="SMART" id="SM00465">
    <property type="entry name" value="GIYc"/>
    <property type="match status" value="1"/>
</dbReference>
<evidence type="ECO:0000259" key="7">
    <source>
        <dbReference type="PROSITE" id="PS50164"/>
    </source>
</evidence>
<dbReference type="PROSITE" id="PS50151">
    <property type="entry name" value="UVR"/>
    <property type="match status" value="1"/>
</dbReference>
<dbReference type="InterPro" id="IPR050066">
    <property type="entry name" value="UvrABC_protein_C"/>
</dbReference>
<dbReference type="Pfam" id="PF08459">
    <property type="entry name" value="UvrC_RNaseH_dom"/>
    <property type="match status" value="1"/>
</dbReference>
<comment type="caution">
    <text evidence="9">The sequence shown here is derived from an EMBL/GenBank/DDBJ whole genome shotgun (WGS) entry which is preliminary data.</text>
</comment>
<evidence type="ECO:0000256" key="3">
    <source>
        <dbReference type="ARBA" id="ARBA00022769"/>
    </source>
</evidence>
<sequence length="414" mass="47085">MLKVKAKDFPNQPGVYFFKDGDGRVLYVGKAINLKKRIGYYLKNNRLKNRAIDLPGKPLKIGYIVTNSELESLLLEARLIKQYQPKYNVKLKDDRRYLSVGITNDAYPRLVLVRQPEKEVNLTTWFGPFPSAKGIAEILRLLRPIFPYCTAKKCSPERPCFYYHLRLCPGVGIMTRKDYRQNIKKIALFLNGEISGLVQKLTRQMQSEAAGLNFEKAAQTKKQIEMIQNLLGKEPQNELAALVNQKMEAYDIANLSQAIVVGAAVTFANGRPEKAGYRQFKVATRGGGDPAGMKEILGRRLAHREWPYPQLILIDGGRAQLGVAFEALKVYDLVGKITLLGFAKRSQTIIIPKVVRNEITGWQRVKYLPTSPAFQILRRAQDEAHRFAQRYYKKTYQKTTFPACGPKRKSTARN</sequence>
<proteinExistence type="predicted"/>
<dbReference type="InterPro" id="IPR000305">
    <property type="entry name" value="GIY-YIG_endonuc"/>
</dbReference>
<reference evidence="10" key="1">
    <citation type="submission" date="2017-09" db="EMBL/GenBank/DDBJ databases">
        <title>Depth-based differentiation of microbial function through sediment-hosted aquifers and enrichment of novel symbionts in the deep terrestrial subsurface.</title>
        <authorList>
            <person name="Probst A.J."/>
            <person name="Ladd B."/>
            <person name="Jarett J.K."/>
            <person name="Geller-Mcgrath D.E."/>
            <person name="Sieber C.M.K."/>
            <person name="Emerson J.B."/>
            <person name="Anantharaman K."/>
            <person name="Thomas B.C."/>
            <person name="Malmstrom R."/>
            <person name="Stieglmeier M."/>
            <person name="Klingl A."/>
            <person name="Woyke T."/>
            <person name="Ryan C.M."/>
            <person name="Banfield J.F."/>
        </authorList>
    </citation>
    <scope>NUCLEOTIDE SEQUENCE [LARGE SCALE GENOMIC DNA]</scope>
</reference>
<evidence type="ECO:0000256" key="4">
    <source>
        <dbReference type="ARBA" id="ARBA00022881"/>
    </source>
</evidence>
<dbReference type="InterPro" id="IPR038476">
    <property type="entry name" value="UvrC_RNase_H_dom_sf"/>
</dbReference>
<dbReference type="Proteomes" id="UP000230033">
    <property type="component" value="Unassembled WGS sequence"/>
</dbReference>
<dbReference type="Gene3D" id="4.10.860.10">
    <property type="entry name" value="UVR domain"/>
    <property type="match status" value="1"/>
</dbReference>
<dbReference type="PANTHER" id="PTHR30562:SF1">
    <property type="entry name" value="UVRABC SYSTEM PROTEIN C"/>
    <property type="match status" value="1"/>
</dbReference>
<evidence type="ECO:0000313" key="9">
    <source>
        <dbReference type="EMBL" id="PIS13793.1"/>
    </source>
</evidence>
<keyword evidence="5" id="KW-0234">DNA repair</keyword>
<dbReference type="FunFam" id="3.40.1440.10:FF:000001">
    <property type="entry name" value="UvrABC system protein C"/>
    <property type="match status" value="1"/>
</dbReference>
<protein>
    <recommendedName>
        <fullName evidence="11">Excinuclease ABC subunit C</fullName>
    </recommendedName>
</protein>
<dbReference type="AlphaFoldDB" id="A0A2H0WME0"/>